<dbReference type="CDD" id="cd14728">
    <property type="entry name" value="Ere-like"/>
    <property type="match status" value="1"/>
</dbReference>
<dbReference type="GO" id="GO:0046677">
    <property type="term" value="P:response to antibiotic"/>
    <property type="evidence" value="ECO:0007669"/>
    <property type="project" value="InterPro"/>
</dbReference>
<evidence type="ECO:0000313" key="3">
    <source>
        <dbReference type="Proteomes" id="UP000184440"/>
    </source>
</evidence>
<accession>A0A1M7RDF9</accession>
<gene>
    <name evidence="2" type="ORF">SAMN05443668_110171</name>
</gene>
<name>A0A1M7RDF9_9ACTN</name>
<dbReference type="InterPro" id="IPR045676">
    <property type="entry name" value="DUF6194"/>
</dbReference>
<dbReference type="Gene3D" id="3.30.1870.10">
    <property type="entry name" value="EreA-like, domain 2"/>
    <property type="match status" value="1"/>
</dbReference>
<dbReference type="InterPro" id="IPR052036">
    <property type="entry name" value="Hydrolase/PRTase-associated"/>
</dbReference>
<dbReference type="PANTHER" id="PTHR31299:SF0">
    <property type="entry name" value="ESTERASE, PUTATIVE (AFU_ORTHOLOGUE AFUA_1G05850)-RELATED"/>
    <property type="match status" value="1"/>
</dbReference>
<dbReference type="Proteomes" id="UP000184440">
    <property type="component" value="Unassembled WGS sequence"/>
</dbReference>
<dbReference type="EMBL" id="FRCS01000010">
    <property type="protein sequence ID" value="SHN44347.1"/>
    <property type="molecule type" value="Genomic_DNA"/>
</dbReference>
<protein>
    <submittedName>
        <fullName evidence="2">Erythromycin esterase homolog</fullName>
    </submittedName>
</protein>
<organism evidence="2 3">
    <name type="scientific">Cryptosporangium aurantiacum</name>
    <dbReference type="NCBI Taxonomy" id="134849"/>
    <lineage>
        <taxon>Bacteria</taxon>
        <taxon>Bacillati</taxon>
        <taxon>Actinomycetota</taxon>
        <taxon>Actinomycetes</taxon>
        <taxon>Cryptosporangiales</taxon>
        <taxon>Cryptosporangiaceae</taxon>
        <taxon>Cryptosporangium</taxon>
    </lineage>
</organism>
<dbReference type="STRING" id="134849.SAMN05443668_110171"/>
<dbReference type="Pfam" id="PF05139">
    <property type="entry name" value="Erythro_esteras"/>
    <property type="match status" value="1"/>
</dbReference>
<dbReference type="SUPFAM" id="SSF159501">
    <property type="entry name" value="EreA/ChaN-like"/>
    <property type="match status" value="1"/>
</dbReference>
<dbReference type="OrthoDB" id="4329964at2"/>
<evidence type="ECO:0000259" key="1">
    <source>
        <dbReference type="Pfam" id="PF19694"/>
    </source>
</evidence>
<evidence type="ECO:0000313" key="2">
    <source>
        <dbReference type="EMBL" id="SHN44347.1"/>
    </source>
</evidence>
<keyword evidence="3" id="KW-1185">Reference proteome</keyword>
<feature type="domain" description="DUF6194" evidence="1">
    <location>
        <begin position="390"/>
        <end position="533"/>
    </location>
</feature>
<dbReference type="AlphaFoldDB" id="A0A1M7RDF9"/>
<dbReference type="InterPro" id="IPR007815">
    <property type="entry name" value="Emycin_Estase"/>
</dbReference>
<sequence>MEIALNALLVRDPTVLALGEPSHAEPAFQQQRNQIFAALVDRGFRSIALETDRLAAFTIDDYVSGRAESVRTDDFSHGFGLLEGNRELIDWMRAYNESHAEPLTFHGFDTPLDITNAPSPRPYLRELCEYVAPERWNSIDALIGDDEPWDEVLDPALSIGASPEAMALRAATDDLIVALYASTPRLVAASSVSAWRRAAVCASTALGLLRYHAQIAAGGPDPLSRMAAVRDAWMAQNLLDIRVVEQHRGPTLVHTHNRHVQRHVGRMQMGGENLEWSSAGSILSSLLGERYALITGSLGASPRLRLGSPPPGTYEHALDALGSGLFGGTAVREVTSGKQARTDAPDYRYFPLDGEDLATTDAVLHVAAAPGEAPEPTATVSEAAAARAAALAARISTLPDVTALQAEYGSQAPESNWGNYFFFLGDDQYRPFATIVIRNMPGYDEESQLDRPDVVRLNLHVGRAEFERRFGFPPRELSAHRFDYTAVDELLPHPVYGNQGWMCVLNPDRTLPEVERLVALAHGNAVAREKRRTTA</sequence>
<dbReference type="PANTHER" id="PTHR31299">
    <property type="entry name" value="ESTERASE, PUTATIVE (AFU_ORTHOLOGUE AFUA_1G05850)-RELATED"/>
    <property type="match status" value="1"/>
</dbReference>
<proteinExistence type="predicted"/>
<reference evidence="2 3" key="1">
    <citation type="submission" date="2016-11" db="EMBL/GenBank/DDBJ databases">
        <authorList>
            <person name="Jaros S."/>
            <person name="Januszkiewicz K."/>
            <person name="Wedrychowicz H."/>
        </authorList>
    </citation>
    <scope>NUCLEOTIDE SEQUENCE [LARGE SCALE GENOMIC DNA]</scope>
    <source>
        <strain evidence="2 3">DSM 46144</strain>
    </source>
</reference>
<dbReference type="RefSeq" id="WP_073261273.1">
    <property type="nucleotide sequence ID" value="NZ_FRCS01000010.1"/>
</dbReference>
<dbReference type="Pfam" id="PF19694">
    <property type="entry name" value="DUF6194"/>
    <property type="match status" value="1"/>
</dbReference>